<dbReference type="CDD" id="cd20819">
    <property type="entry name" value="C1_DEF8"/>
    <property type="match status" value="1"/>
</dbReference>
<keyword evidence="4" id="KW-0862">Zinc</keyword>
<keyword evidence="3" id="KW-0863">Zinc-finger</keyword>
<comment type="similarity">
    <text evidence="5">Belongs to the DEF8 family.</text>
</comment>
<keyword evidence="7" id="KW-1185">Reference proteome</keyword>
<evidence type="ECO:0000259" key="6">
    <source>
        <dbReference type="PROSITE" id="PS50081"/>
    </source>
</evidence>
<evidence type="ECO:0000313" key="7">
    <source>
        <dbReference type="Proteomes" id="UP000038045"/>
    </source>
</evidence>
<keyword evidence="2" id="KW-0677">Repeat</keyword>
<protein>
    <submittedName>
        <fullName evidence="8">Phorbol-ester/DAG-type domain-containing protein</fullName>
    </submittedName>
</protein>
<dbReference type="InterPro" id="IPR051366">
    <property type="entry name" value="DEF8"/>
</dbReference>
<accession>A0A0N4Z911</accession>
<evidence type="ECO:0000256" key="2">
    <source>
        <dbReference type="ARBA" id="ARBA00022737"/>
    </source>
</evidence>
<dbReference type="AlphaFoldDB" id="A0A0N4Z911"/>
<evidence type="ECO:0000256" key="1">
    <source>
        <dbReference type="ARBA" id="ARBA00022723"/>
    </source>
</evidence>
<evidence type="ECO:0000256" key="4">
    <source>
        <dbReference type="ARBA" id="ARBA00022833"/>
    </source>
</evidence>
<dbReference type="GO" id="GO:0008270">
    <property type="term" value="F:zinc ion binding"/>
    <property type="evidence" value="ECO:0007669"/>
    <property type="project" value="UniProtKB-KW"/>
</dbReference>
<evidence type="ECO:0000256" key="3">
    <source>
        <dbReference type="ARBA" id="ARBA00022771"/>
    </source>
</evidence>
<reference evidence="8" key="1">
    <citation type="submission" date="2017-02" db="UniProtKB">
        <authorList>
            <consortium name="WormBaseParasite"/>
        </authorList>
    </citation>
    <scope>IDENTIFICATION</scope>
</reference>
<keyword evidence="1" id="KW-0479">Metal-binding</keyword>
<evidence type="ECO:0000313" key="8">
    <source>
        <dbReference type="WBParaSite" id="PTRK_0000380200.1"/>
    </source>
</evidence>
<proteinExistence type="inferred from homology"/>
<dbReference type="InterPro" id="IPR036280">
    <property type="entry name" value="Multihaem_cyt_sf"/>
</dbReference>
<name>A0A0N4Z911_PARTI</name>
<dbReference type="InterPro" id="IPR046349">
    <property type="entry name" value="C1-like_sf"/>
</dbReference>
<dbReference type="WBParaSite" id="PTRK_0000380200.1">
    <property type="protein sequence ID" value="PTRK_0000380200.1"/>
    <property type="gene ID" value="PTRK_0000380200"/>
</dbReference>
<dbReference type="PANTHER" id="PTHR12326">
    <property type="entry name" value="PLECKSTRIN HOMOLOGY DOMAIN CONTAINING PROTEIN"/>
    <property type="match status" value="1"/>
</dbReference>
<dbReference type="Pfam" id="PF13901">
    <property type="entry name" value="RH_dom"/>
    <property type="match status" value="1"/>
</dbReference>
<sequence length="402" mass="46977">MTTISDLMKLLPEVQEGVDSYLKEEDDKGKNKRDKELFAIVKTCNALLTDETRKDPILFREEVMSLLVATKWELFQLKDPLISKDEFEEVICIKDHQFVRRPDFGDNPICECCKAQIWRRIQNYYRCKACGFKCHFSCTNNVHRNCVGAKVRSPNFKIIMDIRPETSLYEQEFKCYDCGKDISLDDQDETYEVAKLCDYSGKYFCGDCHWGDEMPIPARLALNIDSRKRKVSRSSKEILQCIFKKALIRAEEYNRTGFCIDDNLNPMKKYRGDIIRMKPYFTVCTHSSCLAVVKVLKNYQHYLEEDEYYSLRDLYEIQKGKVVEEIGKVLKGFRKHISAGCKTCKEIGYSCELCDDKETIYQFDEDIVQCYYCSNGYHVRCFLAVSAKCPNCARLKKINNKN</sequence>
<dbReference type="PANTHER" id="PTHR12326:SF3">
    <property type="entry name" value="DIFFERENTIALLY EXPRESSED IN FDCP 8 HOMOLOG"/>
    <property type="match status" value="1"/>
</dbReference>
<feature type="domain" description="Phorbol-ester/DAG-type" evidence="6">
    <location>
        <begin position="95"/>
        <end position="146"/>
    </location>
</feature>
<dbReference type="InterPro" id="IPR047983">
    <property type="entry name" value="DEF8_C1"/>
</dbReference>
<dbReference type="PROSITE" id="PS50081">
    <property type="entry name" value="ZF_DAG_PE_2"/>
    <property type="match status" value="1"/>
</dbReference>
<dbReference type="InterPro" id="IPR025258">
    <property type="entry name" value="RH_dom"/>
</dbReference>
<evidence type="ECO:0000256" key="5">
    <source>
        <dbReference type="ARBA" id="ARBA00029450"/>
    </source>
</evidence>
<dbReference type="Pfam" id="PF00130">
    <property type="entry name" value="C1_1"/>
    <property type="match status" value="1"/>
</dbReference>
<dbReference type="SUPFAM" id="SSF48695">
    <property type="entry name" value="Multiheme cytochromes"/>
    <property type="match status" value="1"/>
</dbReference>
<dbReference type="SMART" id="SM01175">
    <property type="entry name" value="DUF4206"/>
    <property type="match status" value="1"/>
</dbReference>
<dbReference type="SMART" id="SM00109">
    <property type="entry name" value="C1"/>
    <property type="match status" value="1"/>
</dbReference>
<dbReference type="STRING" id="131310.A0A0N4Z911"/>
<organism evidence="7 8">
    <name type="scientific">Parastrongyloides trichosuri</name>
    <name type="common">Possum-specific nematode worm</name>
    <dbReference type="NCBI Taxonomy" id="131310"/>
    <lineage>
        <taxon>Eukaryota</taxon>
        <taxon>Metazoa</taxon>
        <taxon>Ecdysozoa</taxon>
        <taxon>Nematoda</taxon>
        <taxon>Chromadorea</taxon>
        <taxon>Rhabditida</taxon>
        <taxon>Tylenchina</taxon>
        <taxon>Panagrolaimomorpha</taxon>
        <taxon>Strongyloidoidea</taxon>
        <taxon>Strongyloididae</taxon>
        <taxon>Parastrongyloides</taxon>
    </lineage>
</organism>
<dbReference type="Proteomes" id="UP000038045">
    <property type="component" value="Unplaced"/>
</dbReference>
<dbReference type="Gene3D" id="3.30.60.20">
    <property type="match status" value="1"/>
</dbReference>
<dbReference type="SUPFAM" id="SSF57889">
    <property type="entry name" value="Cysteine-rich domain"/>
    <property type="match status" value="1"/>
</dbReference>
<dbReference type="PROSITE" id="PS00479">
    <property type="entry name" value="ZF_DAG_PE_1"/>
    <property type="match status" value="1"/>
</dbReference>
<dbReference type="InterPro" id="IPR002219">
    <property type="entry name" value="PKC_DAG/PE"/>
</dbReference>